<proteinExistence type="predicted"/>
<dbReference type="RefSeq" id="WP_216872889.1">
    <property type="nucleotide sequence ID" value="NZ_JAERQM010000001.1"/>
</dbReference>
<accession>A0ABS6H3I7</accession>
<dbReference type="PROSITE" id="PS50005">
    <property type="entry name" value="TPR"/>
    <property type="match status" value="1"/>
</dbReference>
<dbReference type="PANTHER" id="PTHR46401">
    <property type="entry name" value="GLYCOSYLTRANSFERASE WBBK-RELATED"/>
    <property type="match status" value="1"/>
</dbReference>
<evidence type="ECO:0000313" key="3">
    <source>
        <dbReference type="EMBL" id="MBU8542578.1"/>
    </source>
</evidence>
<protein>
    <submittedName>
        <fullName evidence="3">Glycosyltransferase</fullName>
    </submittedName>
</protein>
<gene>
    <name evidence="3" type="ORF">JJQ90_02620</name>
</gene>
<sequence length="725" mass="76934">MDGVRRSEGAGLLGEADRRRDARDWRGAAEGYAAWLARQPEDWGIWVQHGHCVKEQGDALGAVASYRQAERGMPGDADLQIQIGHALKLAGDRAGARLAYGRALDLAPENEQAWREVATLLAEGGLGEAASAEAGGLTLLGDLAVVFDLSDLLSWFGGNRAPSGIQRVQMELVGPALRPGVAATTVLLAVFDAEAGFWRGLPREIFLRLAALARAGADPLDPAWREAVGLGRQAVAASPELVFPQGAWLVNLGSSWWLGDYHLALRAVKARHGVRYAALVHDCGPLLVPEHNAPATVAEFARWFAGLGAHADLLLTVSDATRRDLEALRDKHLPGLPQPPAEVLGLDALPARVPPGARQHPGAAALAGRPYVLFVGTLESRKNHLFVLNAWLALTRRHGPGALPLLVLVGRPGYLSDPTLALLRNAPALRDGVRLLSDVPDSALAGLYEGALFTLYNSFHEGWGLPVTEALSHGKATLAPDHSGLKEAGLGLALHFRHQSEPDFLDAVERLVFEPGFRQAQEAKVRAGLKLRDWRQVTDDLLGRLAAAPPLAEAAPMAAALGAVHRLAEIAAPLPDPAMALADLLRAGEGWHRAEAWGCWTRPGRALLRLPLDTPQGQPAPGLLRLHLMLRAPATAQSVTLSTPGAEPLLLELAAGAQAVAALEIADPGAVLEIAIEAAAAPETDAPQARQVGVGVVSAMACASDDLAARLAYLERQRFVWPEPV</sequence>
<dbReference type="EMBL" id="JAERQM010000001">
    <property type="protein sequence ID" value="MBU8542578.1"/>
    <property type="molecule type" value="Genomic_DNA"/>
</dbReference>
<dbReference type="Pfam" id="PF13692">
    <property type="entry name" value="Glyco_trans_1_4"/>
    <property type="match status" value="1"/>
</dbReference>
<keyword evidence="4" id="KW-1185">Reference proteome</keyword>
<feature type="repeat" description="TPR" evidence="2">
    <location>
        <begin position="77"/>
        <end position="110"/>
    </location>
</feature>
<name>A0ABS6H3I7_9PROT</name>
<dbReference type="InterPro" id="IPR019734">
    <property type="entry name" value="TPR_rpt"/>
</dbReference>
<dbReference type="PANTHER" id="PTHR46401:SF2">
    <property type="entry name" value="GLYCOSYLTRANSFERASE WBBK-RELATED"/>
    <property type="match status" value="1"/>
</dbReference>
<keyword evidence="2" id="KW-0802">TPR repeat</keyword>
<evidence type="ECO:0000313" key="4">
    <source>
        <dbReference type="Proteomes" id="UP000689967"/>
    </source>
</evidence>
<reference evidence="3 4" key="1">
    <citation type="submission" date="2021-01" db="EMBL/GenBank/DDBJ databases">
        <title>Roseomonas sp. nov, a bacterium isolated from an oil production mixture in Yumen Oilfield.</title>
        <authorList>
            <person name="Wu D."/>
        </authorList>
    </citation>
    <scope>NUCLEOTIDE SEQUENCE [LARGE SCALE GENOMIC DNA]</scope>
    <source>
        <strain evidence="3 4">ROY-5-3</strain>
    </source>
</reference>
<evidence type="ECO:0000256" key="1">
    <source>
        <dbReference type="ARBA" id="ARBA00022679"/>
    </source>
</evidence>
<comment type="caution">
    <text evidence="3">The sequence shown here is derived from an EMBL/GenBank/DDBJ whole genome shotgun (WGS) entry which is preliminary data.</text>
</comment>
<dbReference type="Proteomes" id="UP000689967">
    <property type="component" value="Unassembled WGS sequence"/>
</dbReference>
<organism evidence="3 4">
    <name type="scientific">Falsiroseomonas oleicola</name>
    <dbReference type="NCBI Taxonomy" id="2801474"/>
    <lineage>
        <taxon>Bacteria</taxon>
        <taxon>Pseudomonadati</taxon>
        <taxon>Pseudomonadota</taxon>
        <taxon>Alphaproteobacteria</taxon>
        <taxon>Acetobacterales</taxon>
        <taxon>Roseomonadaceae</taxon>
        <taxon>Falsiroseomonas</taxon>
    </lineage>
</organism>
<keyword evidence="1" id="KW-0808">Transferase</keyword>
<evidence type="ECO:0000256" key="2">
    <source>
        <dbReference type="PROSITE-ProRule" id="PRU00339"/>
    </source>
</evidence>